<name>A0A915J796_ROMCU</name>
<organism evidence="1 2">
    <name type="scientific">Romanomermis culicivorax</name>
    <name type="common">Nematode worm</name>
    <dbReference type="NCBI Taxonomy" id="13658"/>
    <lineage>
        <taxon>Eukaryota</taxon>
        <taxon>Metazoa</taxon>
        <taxon>Ecdysozoa</taxon>
        <taxon>Nematoda</taxon>
        <taxon>Enoplea</taxon>
        <taxon>Dorylaimia</taxon>
        <taxon>Mermithida</taxon>
        <taxon>Mermithoidea</taxon>
        <taxon>Mermithidae</taxon>
        <taxon>Romanomermis</taxon>
    </lineage>
</organism>
<sequence>MKESEESVLGMAVLLLTCAAVLGGGICDTASALAHMVSAMTGSWLKGGGSCESTIAGAAEMRGT</sequence>
<reference evidence="2" key="1">
    <citation type="submission" date="2022-11" db="UniProtKB">
        <authorList>
            <consortium name="WormBaseParasite"/>
        </authorList>
    </citation>
    <scope>IDENTIFICATION</scope>
</reference>
<protein>
    <submittedName>
        <fullName evidence="2">Uncharacterized protein</fullName>
    </submittedName>
</protein>
<accession>A0A915J796</accession>
<dbReference type="AlphaFoldDB" id="A0A915J796"/>
<dbReference type="WBParaSite" id="nRc.2.0.1.t21629-RA">
    <property type="protein sequence ID" value="nRc.2.0.1.t21629-RA"/>
    <property type="gene ID" value="nRc.2.0.1.g21629"/>
</dbReference>
<keyword evidence="1" id="KW-1185">Reference proteome</keyword>
<evidence type="ECO:0000313" key="1">
    <source>
        <dbReference type="Proteomes" id="UP000887565"/>
    </source>
</evidence>
<evidence type="ECO:0000313" key="2">
    <source>
        <dbReference type="WBParaSite" id="nRc.2.0.1.t21629-RA"/>
    </source>
</evidence>
<dbReference type="Proteomes" id="UP000887565">
    <property type="component" value="Unplaced"/>
</dbReference>
<proteinExistence type="predicted"/>